<dbReference type="PANTHER" id="PTHR37844">
    <property type="entry name" value="SER/THR PROTEIN PHOSPHATASE SUPERFAMILY (AFU_ORTHOLOGUE AFUA_1G14840)"/>
    <property type="match status" value="1"/>
</dbReference>
<feature type="domain" description="Calcineurin-like phosphoesterase" evidence="1">
    <location>
        <begin position="1"/>
        <end position="212"/>
    </location>
</feature>
<dbReference type="PANTHER" id="PTHR37844:SF2">
    <property type="entry name" value="SER_THR PROTEIN PHOSPHATASE SUPERFAMILY (AFU_ORTHOLOGUE AFUA_1G14840)"/>
    <property type="match status" value="1"/>
</dbReference>
<dbReference type="AlphaFoldDB" id="A0A1H1MWG0"/>
<dbReference type="EMBL" id="LT629751">
    <property type="protein sequence ID" value="SDR90795.1"/>
    <property type="molecule type" value="Genomic_DNA"/>
</dbReference>
<proteinExistence type="predicted"/>
<dbReference type="RefSeq" id="WP_090347568.1">
    <property type="nucleotide sequence ID" value="NZ_LT629751.1"/>
</dbReference>
<evidence type="ECO:0000259" key="1">
    <source>
        <dbReference type="Pfam" id="PF00149"/>
    </source>
</evidence>
<protein>
    <submittedName>
        <fullName evidence="2">Predicted phosphoesterase</fullName>
    </submittedName>
</protein>
<dbReference type="InterPro" id="IPR029052">
    <property type="entry name" value="Metallo-depent_PP-like"/>
</dbReference>
<reference evidence="3" key="1">
    <citation type="submission" date="2016-10" db="EMBL/GenBank/DDBJ databases">
        <authorList>
            <person name="Varghese N."/>
            <person name="Submissions S."/>
        </authorList>
    </citation>
    <scope>NUCLEOTIDE SEQUENCE [LARGE SCALE GENOMIC DNA]</scope>
    <source>
        <strain evidence="3">KCTC 32247</strain>
    </source>
</reference>
<keyword evidence="3" id="KW-1185">Reference proteome</keyword>
<gene>
    <name evidence="2" type="ORF">SAMN05216221_0626</name>
</gene>
<dbReference type="GO" id="GO:0016787">
    <property type="term" value="F:hydrolase activity"/>
    <property type="evidence" value="ECO:0007669"/>
    <property type="project" value="InterPro"/>
</dbReference>
<evidence type="ECO:0000313" key="2">
    <source>
        <dbReference type="EMBL" id="SDR90795.1"/>
    </source>
</evidence>
<dbReference type="Gene3D" id="3.60.21.10">
    <property type="match status" value="1"/>
</dbReference>
<dbReference type="OrthoDB" id="356681at2"/>
<dbReference type="Pfam" id="PF00149">
    <property type="entry name" value="Metallophos"/>
    <property type="match status" value="1"/>
</dbReference>
<name>A0A1H1MWG0_9PSED</name>
<organism evidence="2 3">
    <name type="scientific">Pseudomonas oryzae</name>
    <dbReference type="NCBI Taxonomy" id="1392877"/>
    <lineage>
        <taxon>Bacteria</taxon>
        <taxon>Pseudomonadati</taxon>
        <taxon>Pseudomonadota</taxon>
        <taxon>Gammaproteobacteria</taxon>
        <taxon>Pseudomonadales</taxon>
        <taxon>Pseudomonadaceae</taxon>
        <taxon>Pseudomonas</taxon>
    </lineage>
</organism>
<accession>A0A1H1MWG0</accession>
<sequence>MRIHPLSDLHNEFAPFTPEVTDADVVILAGDIDLGVRGIEWVRQAFDCPVLYVPGNHEFYRGHLGKALQAMRAAGDERVHVLDRDEVVIGGVRFLGATMWTDFAATGIPPLAALNAQQALSDFRQIRTDNYRRIRPADLIELAEKTRNWLRSKLAEPNDGPTVVITHHAPTLRSLEESPHAGGLLDAAFANAWEDLMGADRVVLWVHGHMHTSVDFEVAGTRVIANQRGYPGEESGFQPSLVIDLEALLPADDEQLLSGE</sequence>
<evidence type="ECO:0000313" key="3">
    <source>
        <dbReference type="Proteomes" id="UP000243359"/>
    </source>
</evidence>
<dbReference type="SUPFAM" id="SSF56300">
    <property type="entry name" value="Metallo-dependent phosphatases"/>
    <property type="match status" value="1"/>
</dbReference>
<dbReference type="STRING" id="1392877.SAMN05216221_0626"/>
<dbReference type="InterPro" id="IPR004843">
    <property type="entry name" value="Calcineurin-like_PHP"/>
</dbReference>
<dbReference type="Proteomes" id="UP000243359">
    <property type="component" value="Chromosome I"/>
</dbReference>